<protein>
    <submittedName>
        <fullName evidence="1">Uncharacterized protein</fullName>
    </submittedName>
</protein>
<proteinExistence type="predicted"/>
<dbReference type="Proteomes" id="UP000634136">
    <property type="component" value="Unassembled WGS sequence"/>
</dbReference>
<sequence length="90" mass="10344">MVQTRVAHRRLFGGADRLDHSPFFGDVCWEFLSKMYTMGLDVEGHERLPLRDRESFEGESETKQGEDAPSSLFHAFIRKVWRAKEAASQG</sequence>
<organism evidence="1 2">
    <name type="scientific">Senna tora</name>
    <dbReference type="NCBI Taxonomy" id="362788"/>
    <lineage>
        <taxon>Eukaryota</taxon>
        <taxon>Viridiplantae</taxon>
        <taxon>Streptophyta</taxon>
        <taxon>Embryophyta</taxon>
        <taxon>Tracheophyta</taxon>
        <taxon>Spermatophyta</taxon>
        <taxon>Magnoliopsida</taxon>
        <taxon>eudicotyledons</taxon>
        <taxon>Gunneridae</taxon>
        <taxon>Pentapetalae</taxon>
        <taxon>rosids</taxon>
        <taxon>fabids</taxon>
        <taxon>Fabales</taxon>
        <taxon>Fabaceae</taxon>
        <taxon>Caesalpinioideae</taxon>
        <taxon>Cassia clade</taxon>
        <taxon>Senna</taxon>
    </lineage>
</organism>
<reference evidence="1" key="1">
    <citation type="submission" date="2020-09" db="EMBL/GenBank/DDBJ databases">
        <title>Genome-Enabled Discovery of Anthraquinone Biosynthesis in Senna tora.</title>
        <authorList>
            <person name="Kang S.-H."/>
            <person name="Pandey R.P."/>
            <person name="Lee C.-M."/>
            <person name="Sim J.-S."/>
            <person name="Jeong J.-T."/>
            <person name="Choi B.-S."/>
            <person name="Jung M."/>
            <person name="Ginzburg D."/>
            <person name="Zhao K."/>
            <person name="Won S.Y."/>
            <person name="Oh T.-J."/>
            <person name="Yu Y."/>
            <person name="Kim N.-H."/>
            <person name="Lee O.R."/>
            <person name="Lee T.-H."/>
            <person name="Bashyal P."/>
            <person name="Kim T.-S."/>
            <person name="Lee W.-H."/>
            <person name="Kawkins C."/>
            <person name="Kim C.-K."/>
            <person name="Kim J.S."/>
            <person name="Ahn B.O."/>
            <person name="Rhee S.Y."/>
            <person name="Sohng J.K."/>
        </authorList>
    </citation>
    <scope>NUCLEOTIDE SEQUENCE</scope>
    <source>
        <tissue evidence="1">Leaf</tissue>
    </source>
</reference>
<evidence type="ECO:0000313" key="1">
    <source>
        <dbReference type="EMBL" id="KAF7820219.1"/>
    </source>
</evidence>
<dbReference type="AlphaFoldDB" id="A0A834WKH7"/>
<keyword evidence="2" id="KW-1185">Reference proteome</keyword>
<dbReference type="EMBL" id="JAAIUW010000008">
    <property type="protein sequence ID" value="KAF7820219.1"/>
    <property type="molecule type" value="Genomic_DNA"/>
</dbReference>
<accession>A0A834WKH7</accession>
<name>A0A834WKH7_9FABA</name>
<gene>
    <name evidence="1" type="ORF">G2W53_025674</name>
</gene>
<comment type="caution">
    <text evidence="1">The sequence shown here is derived from an EMBL/GenBank/DDBJ whole genome shotgun (WGS) entry which is preliminary data.</text>
</comment>
<evidence type="ECO:0000313" key="2">
    <source>
        <dbReference type="Proteomes" id="UP000634136"/>
    </source>
</evidence>